<sequence length="234" mass="25654">MVPADLAWLAYDHTAEEEILMDRGNLLLVHGAWHGAWCWDRLVPELEARGWATSVVDLPGIGMYDDARAVREALVDLDGPVTVLAHSYAGVPVAEVAATVHSVTGLVYLAAHMLEPGESVVSALGGPWYPEGTELLDVPEPARDLLFADLPDELAAWAVERLRPQNAAVFEQEQTEAAWRKLPTAAILCEDDRIFPAMFTERAARAEVVRYLPGGHSPFLSRPRELAELICELA</sequence>
<reference evidence="2 3" key="1">
    <citation type="submission" date="2019-08" db="EMBL/GenBank/DDBJ databases">
        <title>Lentzea from Indian Himalayas.</title>
        <authorList>
            <person name="Mandal S."/>
            <person name="Mallick Gupta A."/>
            <person name="Maiti P.K."/>
            <person name="Sarkar J."/>
            <person name="Mandal S."/>
        </authorList>
    </citation>
    <scope>NUCLEOTIDE SEQUENCE [LARGE SCALE GENOMIC DNA]</scope>
    <source>
        <strain evidence="2 3">PSKA42</strain>
    </source>
</reference>
<name>A0ABX1FJF9_9PSEU</name>
<organism evidence="2 3">
    <name type="scientific">Lentzea indica</name>
    <dbReference type="NCBI Taxonomy" id="2604800"/>
    <lineage>
        <taxon>Bacteria</taxon>
        <taxon>Bacillati</taxon>
        <taxon>Actinomycetota</taxon>
        <taxon>Actinomycetes</taxon>
        <taxon>Pseudonocardiales</taxon>
        <taxon>Pseudonocardiaceae</taxon>
        <taxon>Lentzea</taxon>
    </lineage>
</organism>
<dbReference type="PANTHER" id="PTHR37017">
    <property type="entry name" value="AB HYDROLASE-1 DOMAIN-CONTAINING PROTEIN-RELATED"/>
    <property type="match status" value="1"/>
</dbReference>
<dbReference type="InterPro" id="IPR029058">
    <property type="entry name" value="AB_hydrolase_fold"/>
</dbReference>
<evidence type="ECO:0000259" key="1">
    <source>
        <dbReference type="Pfam" id="PF12697"/>
    </source>
</evidence>
<accession>A0ABX1FJF9</accession>
<dbReference type="Gene3D" id="3.40.50.1820">
    <property type="entry name" value="alpha/beta hydrolase"/>
    <property type="match status" value="1"/>
</dbReference>
<dbReference type="Pfam" id="PF12697">
    <property type="entry name" value="Abhydrolase_6"/>
    <property type="match status" value="1"/>
</dbReference>
<feature type="domain" description="AB hydrolase-1" evidence="1">
    <location>
        <begin position="26"/>
        <end position="228"/>
    </location>
</feature>
<dbReference type="InterPro" id="IPR052897">
    <property type="entry name" value="Sec-Metab_Biosynth_Hydrolase"/>
</dbReference>
<gene>
    <name evidence="2" type="ORF">FXN61_19520</name>
</gene>
<dbReference type="EMBL" id="VSRL01000067">
    <property type="protein sequence ID" value="NKE58879.1"/>
    <property type="molecule type" value="Genomic_DNA"/>
</dbReference>
<evidence type="ECO:0000313" key="2">
    <source>
        <dbReference type="EMBL" id="NKE58879.1"/>
    </source>
</evidence>
<dbReference type="InterPro" id="IPR000073">
    <property type="entry name" value="AB_hydrolase_1"/>
</dbReference>
<evidence type="ECO:0000313" key="3">
    <source>
        <dbReference type="Proteomes" id="UP001515943"/>
    </source>
</evidence>
<dbReference type="Proteomes" id="UP001515943">
    <property type="component" value="Unassembled WGS sequence"/>
</dbReference>
<dbReference type="GO" id="GO:0016787">
    <property type="term" value="F:hydrolase activity"/>
    <property type="evidence" value="ECO:0007669"/>
    <property type="project" value="UniProtKB-KW"/>
</dbReference>
<dbReference type="PANTHER" id="PTHR37017:SF11">
    <property type="entry name" value="ESTERASE_LIPASE_THIOESTERASE DOMAIN-CONTAINING PROTEIN"/>
    <property type="match status" value="1"/>
</dbReference>
<keyword evidence="2" id="KW-0378">Hydrolase</keyword>
<comment type="caution">
    <text evidence="2">The sequence shown here is derived from an EMBL/GenBank/DDBJ whole genome shotgun (WGS) entry which is preliminary data.</text>
</comment>
<proteinExistence type="predicted"/>
<keyword evidence="3" id="KW-1185">Reference proteome</keyword>
<dbReference type="SUPFAM" id="SSF53474">
    <property type="entry name" value="alpha/beta-Hydrolases"/>
    <property type="match status" value="1"/>
</dbReference>
<protein>
    <submittedName>
        <fullName evidence="2">Alpha/beta hydrolase</fullName>
    </submittedName>
</protein>